<name>A0AAW0WHY5_CHEQU</name>
<sequence length="957" mass="110332">MIADVMNEKKLDVLALSETKLKGVGEFQWGEINGIKSGVSERVRAKEGVAVMLNDQLWKEKREYECVNSRIMWIKVKVGCEKWVIISVYAPGEERNAEERERFWEMLSECIGAFEPSERVIVVGDLNAKVGETFREGVVGKFGVPGVNDNGSPLIELCIERGLVIGNTYFKKKRINKYTRYDVGRNDSSLLDYVLVDKRLLSRLQDVHVYRGATDISDHFLVVATLRVKGRWDTRRIEASGKREVKVYKLKEEAVRVRYKQLLEDRWANESIGNGVEEVWGRFKNVVLECSAEVCGYRKVGAGGKRSDWWNDDVKRVVREKKLAYEKFLQSRSDARREEYMEKKREVKRVVKQCKKRANERVGEMLSTNFVENKKKFWSEINKLRKPREQMDLSVKNRRGELLNGELEVLGRWREYFEELLNVDEDREAVISCIGQGGITSCRSEEEPVVSVGEVREAVGKMKGGKAAGIDGIKIEMLKAGGDIVLEWLVQLFNKCMEEGKVPRDWQRACIVPLYKGKGDKRECKNYRGISLLSVPGKVYGRVIIERIKSKTENRIADEQGGFRKGRGCVDQVFTVKHISEQYLDKAKEVFVAFMDLEKAYDRVDRGAMWQMLQVYGVGGRLLKAVKSFYEDSEAQVRVCRKEGNFFPVKVGLRQGCVMSPWLFNIFIDGVVREVNARVLARGVELKDKESHTKWELSQLLFADDTVLLGDSEEKLQRLVDEFGRVCKRRKLKVNTGKSKVMRITKRLGDERLNIRLEGESMEEVNVFRYLGVDVSADGSMKDEVNHRIDEGKRVSGALRSLWRQRTLSLEAKRGMYESIVLPTLLYGCEAWVMNVAARRRLEAVEMSCLRAMCGVNIMQRIRSLEVRRRCGITKTVVQRAEEGLLRWFGHVERMERNRMTSRVYQSVVEGRRGRGRPRKGWREGVKEVLCARGLDFQQACLSVFDRSEWRQMVFNT</sequence>
<comment type="caution">
    <text evidence="2">The sequence shown here is derived from an EMBL/GenBank/DDBJ whole genome shotgun (WGS) entry which is preliminary data.</text>
</comment>
<dbReference type="GO" id="GO:0003824">
    <property type="term" value="F:catalytic activity"/>
    <property type="evidence" value="ECO:0007669"/>
    <property type="project" value="InterPro"/>
</dbReference>
<gene>
    <name evidence="2" type="ORF">OTU49_007438</name>
</gene>
<keyword evidence="3" id="KW-1185">Reference proteome</keyword>
<dbReference type="PROSITE" id="PS50878">
    <property type="entry name" value="RT_POL"/>
    <property type="match status" value="1"/>
</dbReference>
<dbReference type="InterPro" id="IPR043502">
    <property type="entry name" value="DNA/RNA_pol_sf"/>
</dbReference>
<dbReference type="InterPro" id="IPR036691">
    <property type="entry name" value="Endo/exonu/phosph_ase_sf"/>
</dbReference>
<proteinExistence type="predicted"/>
<dbReference type="SUPFAM" id="SSF56672">
    <property type="entry name" value="DNA/RNA polymerases"/>
    <property type="match status" value="1"/>
</dbReference>
<dbReference type="InterPro" id="IPR000477">
    <property type="entry name" value="RT_dom"/>
</dbReference>
<evidence type="ECO:0000313" key="2">
    <source>
        <dbReference type="EMBL" id="KAK8731717.1"/>
    </source>
</evidence>
<accession>A0AAW0WHY5</accession>
<dbReference type="AlphaFoldDB" id="A0AAW0WHY5"/>
<dbReference type="PANTHER" id="PTHR47027">
    <property type="entry name" value="REVERSE TRANSCRIPTASE DOMAIN-CONTAINING PROTEIN"/>
    <property type="match status" value="1"/>
</dbReference>
<protein>
    <recommendedName>
        <fullName evidence="1">Reverse transcriptase domain-containing protein</fullName>
    </recommendedName>
</protein>
<dbReference type="Pfam" id="PF03372">
    <property type="entry name" value="Exo_endo_phos"/>
    <property type="match status" value="1"/>
</dbReference>
<dbReference type="InterPro" id="IPR005135">
    <property type="entry name" value="Endo/exonuclease/phosphatase"/>
</dbReference>
<evidence type="ECO:0000259" key="1">
    <source>
        <dbReference type="PROSITE" id="PS50878"/>
    </source>
</evidence>
<dbReference type="Gene3D" id="3.60.10.10">
    <property type="entry name" value="Endonuclease/exonuclease/phosphatase"/>
    <property type="match status" value="1"/>
</dbReference>
<dbReference type="EMBL" id="JARKIK010000060">
    <property type="protein sequence ID" value="KAK8731717.1"/>
    <property type="molecule type" value="Genomic_DNA"/>
</dbReference>
<evidence type="ECO:0000313" key="3">
    <source>
        <dbReference type="Proteomes" id="UP001445076"/>
    </source>
</evidence>
<dbReference type="Pfam" id="PF00078">
    <property type="entry name" value="RVT_1"/>
    <property type="match status" value="1"/>
</dbReference>
<reference evidence="2 3" key="1">
    <citation type="journal article" date="2024" name="BMC Genomics">
        <title>Genome assembly of redclaw crayfish (Cherax quadricarinatus) provides insights into its immune adaptation and hypoxia tolerance.</title>
        <authorList>
            <person name="Liu Z."/>
            <person name="Zheng J."/>
            <person name="Li H."/>
            <person name="Fang K."/>
            <person name="Wang S."/>
            <person name="He J."/>
            <person name="Zhou D."/>
            <person name="Weng S."/>
            <person name="Chi M."/>
            <person name="Gu Z."/>
            <person name="He J."/>
            <person name="Li F."/>
            <person name="Wang M."/>
        </authorList>
    </citation>
    <scope>NUCLEOTIDE SEQUENCE [LARGE SCALE GENOMIC DNA]</scope>
    <source>
        <strain evidence="2">ZL_2023a</strain>
    </source>
</reference>
<dbReference type="SUPFAM" id="SSF56219">
    <property type="entry name" value="DNase I-like"/>
    <property type="match status" value="1"/>
</dbReference>
<feature type="domain" description="Reverse transcriptase" evidence="1">
    <location>
        <begin position="495"/>
        <end position="775"/>
    </location>
</feature>
<dbReference type="GO" id="GO:0071897">
    <property type="term" value="P:DNA biosynthetic process"/>
    <property type="evidence" value="ECO:0007669"/>
    <property type="project" value="UniProtKB-ARBA"/>
</dbReference>
<dbReference type="CDD" id="cd01650">
    <property type="entry name" value="RT_nLTR_like"/>
    <property type="match status" value="1"/>
</dbReference>
<dbReference type="PANTHER" id="PTHR47027:SF30">
    <property type="entry name" value="THAP-TYPE DOMAIN-CONTAINING PROTEIN"/>
    <property type="match status" value="1"/>
</dbReference>
<organism evidence="2 3">
    <name type="scientific">Cherax quadricarinatus</name>
    <name type="common">Australian red claw crayfish</name>
    <dbReference type="NCBI Taxonomy" id="27406"/>
    <lineage>
        <taxon>Eukaryota</taxon>
        <taxon>Metazoa</taxon>
        <taxon>Ecdysozoa</taxon>
        <taxon>Arthropoda</taxon>
        <taxon>Crustacea</taxon>
        <taxon>Multicrustacea</taxon>
        <taxon>Malacostraca</taxon>
        <taxon>Eumalacostraca</taxon>
        <taxon>Eucarida</taxon>
        <taxon>Decapoda</taxon>
        <taxon>Pleocyemata</taxon>
        <taxon>Astacidea</taxon>
        <taxon>Parastacoidea</taxon>
        <taxon>Parastacidae</taxon>
        <taxon>Cherax</taxon>
    </lineage>
</organism>
<dbReference type="Proteomes" id="UP001445076">
    <property type="component" value="Unassembled WGS sequence"/>
</dbReference>
<dbReference type="Gene3D" id="3.30.70.270">
    <property type="match status" value="1"/>
</dbReference>
<dbReference type="InterPro" id="IPR043128">
    <property type="entry name" value="Rev_trsase/Diguanyl_cyclase"/>
</dbReference>